<organism evidence="1 2">
    <name type="scientific">Ficus carica</name>
    <name type="common">Common fig</name>
    <dbReference type="NCBI Taxonomy" id="3494"/>
    <lineage>
        <taxon>Eukaryota</taxon>
        <taxon>Viridiplantae</taxon>
        <taxon>Streptophyta</taxon>
        <taxon>Embryophyta</taxon>
        <taxon>Tracheophyta</taxon>
        <taxon>Spermatophyta</taxon>
        <taxon>Magnoliopsida</taxon>
        <taxon>eudicotyledons</taxon>
        <taxon>Gunneridae</taxon>
        <taxon>Pentapetalae</taxon>
        <taxon>rosids</taxon>
        <taxon>fabids</taxon>
        <taxon>Rosales</taxon>
        <taxon>Moraceae</taxon>
        <taxon>Ficeae</taxon>
        <taxon>Ficus</taxon>
    </lineage>
</organism>
<evidence type="ECO:0000313" key="1">
    <source>
        <dbReference type="EMBL" id="GMN60273.1"/>
    </source>
</evidence>
<sequence>MVIVFCFGAEHAVFGEGNLPILDLVRFLCKDESGKFPNIFVQRLQESAWVDSRVDFLCRWALARSTGSRVDLGLKLIRVVFKLINAL</sequence>
<evidence type="ECO:0000313" key="2">
    <source>
        <dbReference type="Proteomes" id="UP001187192"/>
    </source>
</evidence>
<accession>A0AA88IXX8</accession>
<dbReference type="AlphaFoldDB" id="A0AA88IXX8"/>
<dbReference type="Proteomes" id="UP001187192">
    <property type="component" value="Unassembled WGS sequence"/>
</dbReference>
<comment type="caution">
    <text evidence="1">The sequence shown here is derived from an EMBL/GenBank/DDBJ whole genome shotgun (WGS) entry which is preliminary data.</text>
</comment>
<reference evidence="1" key="1">
    <citation type="submission" date="2023-07" db="EMBL/GenBank/DDBJ databases">
        <title>draft genome sequence of fig (Ficus carica).</title>
        <authorList>
            <person name="Takahashi T."/>
            <person name="Nishimura K."/>
        </authorList>
    </citation>
    <scope>NUCLEOTIDE SEQUENCE</scope>
</reference>
<dbReference type="EMBL" id="BTGU01000097">
    <property type="protein sequence ID" value="GMN60273.1"/>
    <property type="molecule type" value="Genomic_DNA"/>
</dbReference>
<protein>
    <submittedName>
        <fullName evidence="1">Uncharacterized protein</fullName>
    </submittedName>
</protein>
<proteinExistence type="predicted"/>
<keyword evidence="2" id="KW-1185">Reference proteome</keyword>
<name>A0AA88IXX8_FICCA</name>
<gene>
    <name evidence="1" type="ORF">TIFTF001_029369</name>
</gene>